<dbReference type="InParanoid" id="J4GER8"/>
<evidence type="ECO:0000313" key="2">
    <source>
        <dbReference type="Proteomes" id="UP000006352"/>
    </source>
</evidence>
<dbReference type="EMBL" id="HE797185">
    <property type="protein sequence ID" value="CCM05313.1"/>
    <property type="molecule type" value="Genomic_DNA"/>
</dbReference>
<organism evidence="1 2">
    <name type="scientific">Fibroporia radiculosa</name>
    <dbReference type="NCBI Taxonomy" id="599839"/>
    <lineage>
        <taxon>Eukaryota</taxon>
        <taxon>Fungi</taxon>
        <taxon>Dikarya</taxon>
        <taxon>Basidiomycota</taxon>
        <taxon>Agaricomycotina</taxon>
        <taxon>Agaricomycetes</taxon>
        <taxon>Polyporales</taxon>
        <taxon>Fibroporiaceae</taxon>
        <taxon>Fibroporia</taxon>
    </lineage>
</organism>
<dbReference type="HOGENOM" id="CLU_112554_1_1_1"/>
<gene>
    <name evidence="1" type="ORF">FIBRA_07527</name>
</gene>
<proteinExistence type="predicted"/>
<accession>J4GER8</accession>
<name>J4GER8_9APHY</name>
<dbReference type="GeneID" id="24100224"/>
<sequence>MLPSYQPLSQQSSVYASSQSFSGLSYSDIGNGLVSTQPFSAQSSLQGLHNADPNSPETFKQNIQITLEHVARVQSLARSTLSGIEHAYHPGISPMQVAADAAALQQALQSLIEILRQTGVGALPIQAPDLANPPSEEQLMAESSRAIQMLYERHRRMQEGAGMVASLLGASEQVGKK</sequence>
<dbReference type="OrthoDB" id="3203574at2759"/>
<reference evidence="1 2" key="1">
    <citation type="journal article" date="2012" name="Appl. Environ. Microbiol.">
        <title>Short-read sequencing for genomic analysis of the brown rot fungus Fibroporia radiculosa.</title>
        <authorList>
            <person name="Tang J.D."/>
            <person name="Perkins A.D."/>
            <person name="Sonstegard T.S."/>
            <person name="Schroeder S.G."/>
            <person name="Burgess S.C."/>
            <person name="Diehl S.V."/>
        </authorList>
    </citation>
    <scope>NUCLEOTIDE SEQUENCE [LARGE SCALE GENOMIC DNA]</scope>
    <source>
        <strain evidence="1 2">TFFH 294</strain>
    </source>
</reference>
<dbReference type="RefSeq" id="XP_012184596.1">
    <property type="nucleotide sequence ID" value="XM_012329206.1"/>
</dbReference>
<protein>
    <submittedName>
        <fullName evidence="1">Uncharacterized protein</fullName>
    </submittedName>
</protein>
<dbReference type="AlphaFoldDB" id="J4GER8"/>
<dbReference type="STRING" id="599839.J4GER8"/>
<dbReference type="Proteomes" id="UP000006352">
    <property type="component" value="Unassembled WGS sequence"/>
</dbReference>
<evidence type="ECO:0000313" key="1">
    <source>
        <dbReference type="EMBL" id="CCM05313.1"/>
    </source>
</evidence>
<keyword evidence="2" id="KW-1185">Reference proteome</keyword>